<keyword evidence="1" id="KW-0812">Transmembrane</keyword>
<organism evidence="4 5">
    <name type="scientific">Streptomyces roseicoloratus</name>
    <dbReference type="NCBI Taxonomy" id="2508722"/>
    <lineage>
        <taxon>Bacteria</taxon>
        <taxon>Bacillati</taxon>
        <taxon>Actinomycetota</taxon>
        <taxon>Actinomycetes</taxon>
        <taxon>Kitasatosporales</taxon>
        <taxon>Streptomycetaceae</taxon>
        <taxon>Streptomyces</taxon>
    </lineage>
</organism>
<feature type="transmembrane region" description="Helical" evidence="1">
    <location>
        <begin position="17"/>
        <end position="42"/>
    </location>
</feature>
<dbReference type="RefSeq" id="WP_128977115.1">
    <property type="nucleotide sequence ID" value="NZ_CP133762.1"/>
</dbReference>
<feature type="domain" description="Septum formation-related" evidence="3">
    <location>
        <begin position="95"/>
        <end position="199"/>
    </location>
</feature>
<evidence type="ECO:0000313" key="4">
    <source>
        <dbReference type="EMBL" id="WMX45237.1"/>
    </source>
</evidence>
<dbReference type="EMBL" id="CP133762">
    <property type="protein sequence ID" value="WMX45237.1"/>
    <property type="molecule type" value="Genomic_DNA"/>
</dbReference>
<proteinExistence type="predicted"/>
<evidence type="ECO:0000256" key="1">
    <source>
        <dbReference type="SAM" id="Phobius"/>
    </source>
</evidence>
<feature type="domain" description="DUF4190" evidence="2">
    <location>
        <begin position="17"/>
        <end position="72"/>
    </location>
</feature>
<protein>
    <submittedName>
        <fullName evidence="4">DUF4190 domain-containing protein</fullName>
    </submittedName>
</protein>
<dbReference type="InterPro" id="IPR026004">
    <property type="entry name" value="Septum_form"/>
</dbReference>
<keyword evidence="1" id="KW-1133">Transmembrane helix</keyword>
<dbReference type="Pfam" id="PF13845">
    <property type="entry name" value="Septum_form"/>
    <property type="match status" value="1"/>
</dbReference>
<dbReference type="InterPro" id="IPR025241">
    <property type="entry name" value="DUF4190"/>
</dbReference>
<feature type="transmembrane region" description="Helical" evidence="1">
    <location>
        <begin position="54"/>
        <end position="75"/>
    </location>
</feature>
<keyword evidence="5" id="KW-1185">Reference proteome</keyword>
<name>A0ABY9RSR8_9ACTN</name>
<dbReference type="Proteomes" id="UP001250858">
    <property type="component" value="Chromosome"/>
</dbReference>
<gene>
    <name evidence="4" type="ORF">RGF97_10765</name>
</gene>
<evidence type="ECO:0000259" key="2">
    <source>
        <dbReference type="Pfam" id="PF13828"/>
    </source>
</evidence>
<reference evidence="4 5" key="1">
    <citation type="submission" date="2023-09" db="EMBL/GenBank/DDBJ databases">
        <title>Complete genome of Streptomyces roseicoloratus T14.</title>
        <authorList>
            <person name="Bashizi T."/>
            <person name="Kim M.-J."/>
            <person name="Lee G."/>
            <person name="Tagele S.B."/>
            <person name="Shin J.-H."/>
        </authorList>
    </citation>
    <scope>NUCLEOTIDE SEQUENCE [LARGE SCALE GENOMIC DNA]</scope>
    <source>
        <strain evidence="4 5">T14</strain>
    </source>
</reference>
<accession>A0ABY9RSR8</accession>
<evidence type="ECO:0000259" key="3">
    <source>
        <dbReference type="Pfam" id="PF13845"/>
    </source>
</evidence>
<evidence type="ECO:0000313" key="5">
    <source>
        <dbReference type="Proteomes" id="UP001250858"/>
    </source>
</evidence>
<dbReference type="Pfam" id="PF13828">
    <property type="entry name" value="DUF4190"/>
    <property type="match status" value="1"/>
</dbReference>
<keyword evidence="1" id="KW-0472">Membrane</keyword>
<sequence>MSGAGPYGMPQQTTNGLAVASLVSGIVCCLPPLGLVLGLIALPQARKKQQKGAGMAIAGIVLSALSSLLLVIGLVTGGIGDVWREFEKGMDEAASAQSPFSLRTGDCFRVKGKLESYTTDVDTVPCDTPHEGEVTGGFKLTGFTRWPGESAIDRVAEERCDRTNSAYAMDTWAVPEDALVYYYMPTKESWRVGDRTVTCAFATEKEPFTVSLRSDQSTLDAHQVHYLRNVNPIDDALFAEPEEDVDTDLAVNTAWAARVHKAVTSASSALRGHAWPDASAKPVSELTRKLDAAAVKWKKLATAEDAEAFWDVYEEAYDALSTDFERESRASLKLTETLEGDGARV</sequence>